<keyword evidence="3" id="KW-1185">Reference proteome</keyword>
<dbReference type="Proteomes" id="UP000265419">
    <property type="component" value="Unassembled WGS sequence"/>
</dbReference>
<evidence type="ECO:0000313" key="3">
    <source>
        <dbReference type="Proteomes" id="UP000265419"/>
    </source>
</evidence>
<dbReference type="Gene3D" id="3.40.720.10">
    <property type="entry name" value="Alkaline Phosphatase, subunit A"/>
    <property type="match status" value="1"/>
</dbReference>
<feature type="region of interest" description="Disordered" evidence="1">
    <location>
        <begin position="1"/>
        <end position="51"/>
    </location>
</feature>
<reference evidence="2 3" key="1">
    <citation type="submission" date="2018-07" db="EMBL/GenBank/DDBJ databases">
        <title>Arthrobacter sp. nov., isolated from raw cow's milk with high bacterial count.</title>
        <authorList>
            <person name="Hahne J."/>
            <person name="Isele D."/>
            <person name="Lipski A."/>
        </authorList>
    </citation>
    <scope>NUCLEOTIDE SEQUENCE [LARGE SCALE GENOMIC DNA]</scope>
    <source>
        <strain evidence="2 3">JZ R-35</strain>
    </source>
</reference>
<dbReference type="Pfam" id="PF01663">
    <property type="entry name" value="Phosphodiest"/>
    <property type="match status" value="1"/>
</dbReference>
<evidence type="ECO:0000256" key="1">
    <source>
        <dbReference type="SAM" id="MobiDB-lite"/>
    </source>
</evidence>
<feature type="compositionally biased region" description="Low complexity" evidence="1">
    <location>
        <begin position="1"/>
        <end position="22"/>
    </location>
</feature>
<organism evidence="2 3">
    <name type="scientific">Galactobacter valiniphilus</name>
    <dbReference type="NCBI Taxonomy" id="2676122"/>
    <lineage>
        <taxon>Bacteria</taxon>
        <taxon>Bacillati</taxon>
        <taxon>Actinomycetota</taxon>
        <taxon>Actinomycetes</taxon>
        <taxon>Micrococcales</taxon>
        <taxon>Micrococcaceae</taxon>
        <taxon>Galactobacter</taxon>
    </lineage>
</organism>
<dbReference type="InterPro" id="IPR002591">
    <property type="entry name" value="Phosphodiest/P_Trfase"/>
</dbReference>
<accession>A0A399JBY0</accession>
<dbReference type="PANTHER" id="PTHR10151">
    <property type="entry name" value="ECTONUCLEOTIDE PYROPHOSPHATASE/PHOSPHODIESTERASE"/>
    <property type="match status" value="1"/>
</dbReference>
<evidence type="ECO:0000313" key="2">
    <source>
        <dbReference type="EMBL" id="RII43075.1"/>
    </source>
</evidence>
<dbReference type="EMBL" id="QQXK01000006">
    <property type="protein sequence ID" value="RII43075.1"/>
    <property type="molecule type" value="Genomic_DNA"/>
</dbReference>
<dbReference type="SUPFAM" id="SSF53649">
    <property type="entry name" value="Alkaline phosphatase-like"/>
    <property type="match status" value="1"/>
</dbReference>
<dbReference type="AlphaFoldDB" id="A0A399JBY0"/>
<sequence length="441" mass="46650">MPTAPSTSTTPVPSPASCAAPRATPPGPRRRASALSTPVRPPRPPRVASPGSSEAIIAEPASVPQAPAYGGGALSDVLPSVAAALGEEGFENTLRLPAANRAVVVLVDGLGARLLKRFASYAPTLRAAQQAPGSTQLDTVFPTTTAAALTSLATGLTPGEHGIVGYDSFDPQRRRVVNQLGGWPGDLDPEAWQPLSTVLETLAPRRGVFTVSRPKFRSSALTRAGLRGGEFVEATGPGARVRATLETLRANKDALVYLYWDDLDKAGHAHGVDSDAWLHALEELDSSMRRLVAGVSPNTLVLLTADHGMVDVPPSGRLDYSAFPELLGGVEFTSGEPRGVQLHFEQGASDATREETARAWRERFGERVWVLTREEAIGAGLFGPTVREGVAGRIGDLLILTRDELALYDTRRASPNAMAMVGQHGSLTPVERKVPLLRLAG</sequence>
<dbReference type="PANTHER" id="PTHR10151:SF120">
    <property type="entry name" value="BIS(5'-ADENOSYL)-TRIPHOSPHATASE"/>
    <property type="match status" value="1"/>
</dbReference>
<protein>
    <submittedName>
        <fullName evidence="2">Alkaline phosphatase family protein</fullName>
    </submittedName>
</protein>
<dbReference type="GO" id="GO:0016787">
    <property type="term" value="F:hydrolase activity"/>
    <property type="evidence" value="ECO:0007669"/>
    <property type="project" value="UniProtKB-ARBA"/>
</dbReference>
<name>A0A399JBY0_9MICC</name>
<proteinExistence type="predicted"/>
<comment type="caution">
    <text evidence="2">The sequence shown here is derived from an EMBL/GenBank/DDBJ whole genome shotgun (WGS) entry which is preliminary data.</text>
</comment>
<gene>
    <name evidence="2" type="ORF">DWB68_04280</name>
</gene>
<dbReference type="InterPro" id="IPR017850">
    <property type="entry name" value="Alkaline_phosphatase_core_sf"/>
</dbReference>